<dbReference type="KEGG" id="aaqi:AAQM_1329"/>
<dbReference type="EMBL" id="CP030944">
    <property type="protein sequence ID" value="QKE26078.1"/>
    <property type="molecule type" value="Genomic_DNA"/>
</dbReference>
<evidence type="ECO:0000313" key="1">
    <source>
        <dbReference type="EMBL" id="QKE26078.1"/>
    </source>
</evidence>
<gene>
    <name evidence="1" type="ORF">AAQM_1329</name>
</gene>
<proteinExistence type="predicted"/>
<dbReference type="AlphaFoldDB" id="A0AAE7E0J3"/>
<evidence type="ECO:0000313" key="2">
    <source>
        <dbReference type="Proteomes" id="UP000502065"/>
    </source>
</evidence>
<reference evidence="1 2" key="1">
    <citation type="submission" date="2018-07" db="EMBL/GenBank/DDBJ databases">
        <title>Identification of phenol metabolism pathways in Arcobacter.</title>
        <authorList>
            <person name="Miller W.G."/>
            <person name="Yee E."/>
            <person name="Bono J.L."/>
        </authorList>
    </citation>
    <scope>NUCLEOTIDE SEQUENCE [LARGE SCALE GENOMIC DNA]</scope>
    <source>
        <strain evidence="1 2">W63</strain>
    </source>
</reference>
<dbReference type="Proteomes" id="UP000502065">
    <property type="component" value="Chromosome"/>
</dbReference>
<accession>A0AAE7E0J3</accession>
<dbReference type="RefSeq" id="WP_171920688.1">
    <property type="nucleotide sequence ID" value="NZ_CBCSAE010000004.1"/>
</dbReference>
<name>A0AAE7E0J3_9BACT</name>
<protein>
    <submittedName>
        <fullName evidence="1">Uncharacterized protein</fullName>
    </submittedName>
</protein>
<organism evidence="1 2">
    <name type="scientific">Arcobacter aquimarinus</name>
    <dbReference type="NCBI Taxonomy" id="1315211"/>
    <lineage>
        <taxon>Bacteria</taxon>
        <taxon>Pseudomonadati</taxon>
        <taxon>Campylobacterota</taxon>
        <taxon>Epsilonproteobacteria</taxon>
        <taxon>Campylobacterales</taxon>
        <taxon>Arcobacteraceae</taxon>
        <taxon>Arcobacter</taxon>
    </lineage>
</organism>
<keyword evidence="2" id="KW-1185">Reference proteome</keyword>
<sequence>MSKKKIELLKVLNSPKEFYRLLFDIRNETELVDLCTEVKNEIEIDYFEIAISAINDGQNIFLLTHALEKVAHLSILNKSNILSFYEILYNQMQGDLAGGSQYNITKIICDNNKDFARDFLDTLYLINREYVTFHISTTIVSLHNIHNINQYAHIKSFLANTENIIRTKSAINVIDKLNINEQESEEMYLLFENIIKKENLEFNYLIIYTSNYLKDTYPAFKNILVKSSQFENDNTRYHISKILMFNKKEFIKEDWYKECLFLLKNTKSKELGTIQNIAFAFNHILEETNSIELIQDFFILWLENSDISSNFPEEKLDFFINELSRKYPILLNRFITYILNNENIKLHLILHHFISSNVILDKDILDTLSYKDLLFICRKILGYLYQFEEQKSLILSILEKKDINKNDINLINEVFINYIGDDYPHETLEYFKSIKDKKLNKNMRVVCTTVIKHLESINESRKKLKRLKELQPSTIESREIHKANTDSIRKAMDKAQEKSLFSQLTTKILIKYGKGNFSNYNNKYTKPTQMQKISTYMTIPTSERAHPIHKSIEKYHFRLAKKENA</sequence>